<feature type="compositionally biased region" description="Acidic residues" evidence="1">
    <location>
        <begin position="28"/>
        <end position="38"/>
    </location>
</feature>
<comment type="caution">
    <text evidence="2">The sequence shown here is derived from an EMBL/GenBank/DDBJ whole genome shotgun (WGS) entry which is preliminary data.</text>
</comment>
<name>A0AAE3UJ16_9BACT</name>
<feature type="compositionally biased region" description="Low complexity" evidence="1">
    <location>
        <begin position="50"/>
        <end position="61"/>
    </location>
</feature>
<accession>A0AAE3UJ16</accession>
<feature type="compositionally biased region" description="Polar residues" evidence="1">
    <location>
        <begin position="130"/>
        <end position="141"/>
    </location>
</feature>
<reference evidence="2" key="1">
    <citation type="submission" date="2023-05" db="EMBL/GenBank/DDBJ databases">
        <authorList>
            <person name="Zhang X."/>
        </authorList>
    </citation>
    <scope>NUCLEOTIDE SEQUENCE</scope>
    <source>
        <strain evidence="2">BD1B2-1</strain>
    </source>
</reference>
<dbReference type="RefSeq" id="WP_314517168.1">
    <property type="nucleotide sequence ID" value="NZ_JASJOU010000015.1"/>
</dbReference>
<feature type="compositionally biased region" description="Basic and acidic residues" evidence="1">
    <location>
        <begin position="112"/>
        <end position="127"/>
    </location>
</feature>
<dbReference type="EMBL" id="JASJOU010000015">
    <property type="protein sequence ID" value="MDJ1505262.1"/>
    <property type="molecule type" value="Genomic_DNA"/>
</dbReference>
<feature type="compositionally biased region" description="Basic and acidic residues" evidence="1">
    <location>
        <begin position="143"/>
        <end position="158"/>
    </location>
</feature>
<dbReference type="Proteomes" id="UP001232063">
    <property type="component" value="Unassembled WGS sequence"/>
</dbReference>
<gene>
    <name evidence="2" type="ORF">QNI22_31695</name>
</gene>
<feature type="region of interest" description="Disordered" evidence="1">
    <location>
        <begin position="26"/>
        <end position="62"/>
    </location>
</feature>
<feature type="region of interest" description="Disordered" evidence="1">
    <location>
        <begin position="85"/>
        <end position="162"/>
    </location>
</feature>
<organism evidence="2 3">
    <name type="scientific">Xanthocytophaga agilis</name>
    <dbReference type="NCBI Taxonomy" id="3048010"/>
    <lineage>
        <taxon>Bacteria</taxon>
        <taxon>Pseudomonadati</taxon>
        <taxon>Bacteroidota</taxon>
        <taxon>Cytophagia</taxon>
        <taxon>Cytophagales</taxon>
        <taxon>Rhodocytophagaceae</taxon>
        <taxon>Xanthocytophaga</taxon>
    </lineage>
</organism>
<protein>
    <submittedName>
        <fullName evidence="2">Uncharacterized protein</fullName>
    </submittedName>
</protein>
<sequence>MSNPSKRTLTRKPIMRQEINLHALLDAEPGDAEPEVAEQSEQTQISGTVDSTQSDSSQASTLVKEAKLVTGVESVTQAELIAEAQLVRDSQPVEAEQSESKPVEQSMIAVTKIEREDRREQPEKVIPEESVTSQLSQSPDSGESAKERVEKERVEKENAFASTGKVYTDNEYSEGKEYYTDEEYNAYGKGGKMLNTSKLNQKNRKAKRKKEDAPRIKFTTTLQAKYLEMIDEVSLQERYRDKNEWLEKILSMYAKKIGYDLG</sequence>
<feature type="region of interest" description="Disordered" evidence="1">
    <location>
        <begin position="187"/>
        <end position="213"/>
    </location>
</feature>
<evidence type="ECO:0000313" key="3">
    <source>
        <dbReference type="Proteomes" id="UP001232063"/>
    </source>
</evidence>
<evidence type="ECO:0000313" key="2">
    <source>
        <dbReference type="EMBL" id="MDJ1505262.1"/>
    </source>
</evidence>
<evidence type="ECO:0000256" key="1">
    <source>
        <dbReference type="SAM" id="MobiDB-lite"/>
    </source>
</evidence>
<proteinExistence type="predicted"/>
<keyword evidence="3" id="KW-1185">Reference proteome</keyword>
<feature type="compositionally biased region" description="Polar residues" evidence="1">
    <location>
        <begin position="39"/>
        <end position="49"/>
    </location>
</feature>
<dbReference type="AlphaFoldDB" id="A0AAE3UJ16"/>